<feature type="transmembrane region" description="Helical" evidence="6">
    <location>
        <begin position="100"/>
        <end position="119"/>
    </location>
</feature>
<comment type="subcellular location">
    <subcellularLocation>
        <location evidence="1">Membrane</location>
        <topology evidence="1">Multi-pass membrane protein</topology>
    </subcellularLocation>
</comment>
<keyword evidence="4 6" id="KW-1133">Transmembrane helix</keyword>
<gene>
    <name evidence="8" type="ORF">Fot_49103</name>
    <name evidence="9" type="ORF">Fot_49191</name>
</gene>
<dbReference type="GO" id="GO:0016020">
    <property type="term" value="C:membrane"/>
    <property type="evidence" value="ECO:0007669"/>
    <property type="project" value="UniProtKB-SubCell"/>
</dbReference>
<sequence length="441" mass="48261">MRQKTLKLLLLFTILITFDISHANQTKPVTDMLTFNQIMNFTHQSIQDTNMKLTPPFLVAGILCFMAASISSAGGIGGGGLFIPILTIVAGLNLKMASSFSAFMVTGGSIANVACHMFVKSTKHGSINYDITLLSEPCMLLGVSLGVLCNLVLPEWLITILFAIFLAWSTFKTCKSGICYWKLESEVLSRNMYIKSETGAEDPLLNEEPAGLKSDIPWMKVMVLVMVWFSFFVLYLLRGNRYGQGYIHIEACGVGYWIISSLQIPLAIIFTTWILCSKKSLENNVSSQQETEAEIKGRPSENFLFPIMALLAGVLGGVFGIGGGMLISPLLLQMGIKPEVTAATCSFMVFFSSTMSAIQYLLLGMEHIYGALIFAFICFIGSLIGLILVQRAIIKHGRASLIVFSVGTVMAFSTVLMTSFGAVDVWRDYTSGKSMGFKKPC</sequence>
<reference evidence="8" key="1">
    <citation type="submission" date="2024-07" db="EMBL/GenBank/DDBJ databases">
        <title>Two chromosome-level genome assemblies of Korean endemic species Abeliophyllum distichum and Forsythia ovata (Oleaceae).</title>
        <authorList>
            <person name="Mun J.H."/>
        </authorList>
    </citation>
    <scope>NUCLEOTIDE SEQUENCE</scope>
    <source>
        <strain evidence="8">KNKB202402200001</strain>
        <tissue evidence="8">Leaf</tissue>
    </source>
</reference>
<feature type="transmembrane region" description="Helical" evidence="6">
    <location>
        <begin position="249"/>
        <end position="275"/>
    </location>
</feature>
<keyword evidence="5 6" id="KW-0472">Membrane</keyword>
<reference evidence="10" key="2">
    <citation type="submission" date="2024-07" db="EMBL/GenBank/DDBJ databases">
        <title>Two chromosome-level genome assemblies of Korean endemic species Abeliophyllum distichum and Forsythia ovata (Oleaceae).</title>
        <authorList>
            <person name="Jang H."/>
        </authorList>
    </citation>
    <scope>NUCLEOTIDE SEQUENCE [LARGE SCALE GENOMIC DNA]</scope>
</reference>
<feature type="transmembrane region" description="Helical" evidence="6">
    <location>
        <begin position="218"/>
        <end position="237"/>
    </location>
</feature>
<name>A0ABD1QB03_9LAMI</name>
<dbReference type="InterPro" id="IPR002781">
    <property type="entry name" value="TM_pro_TauE-like"/>
</dbReference>
<keyword evidence="3 6" id="KW-0812">Transmembrane</keyword>
<accession>A0ABD1QB03</accession>
<evidence type="ECO:0000256" key="4">
    <source>
        <dbReference type="ARBA" id="ARBA00022989"/>
    </source>
</evidence>
<dbReference type="Pfam" id="PF01925">
    <property type="entry name" value="TauE"/>
    <property type="match status" value="2"/>
</dbReference>
<feature type="transmembrane region" description="Helical" evidence="6">
    <location>
        <begin position="340"/>
        <end position="362"/>
    </location>
</feature>
<feature type="transmembrane region" description="Helical" evidence="6">
    <location>
        <begin position="57"/>
        <end position="88"/>
    </location>
</feature>
<dbReference type="EMBL" id="JBFOLJ010000015">
    <property type="protein sequence ID" value="KAL2473455.1"/>
    <property type="molecule type" value="Genomic_DNA"/>
</dbReference>
<evidence type="ECO:0000313" key="8">
    <source>
        <dbReference type="EMBL" id="KAL2473367.1"/>
    </source>
</evidence>
<dbReference type="AlphaFoldDB" id="A0ABD1QB03"/>
<feature type="transmembrane region" description="Helical" evidence="6">
    <location>
        <begin position="131"/>
        <end position="153"/>
    </location>
</feature>
<feature type="signal peptide" evidence="7">
    <location>
        <begin position="1"/>
        <end position="23"/>
    </location>
</feature>
<feature type="transmembrane region" description="Helical" evidence="6">
    <location>
        <begin position="303"/>
        <end position="328"/>
    </location>
</feature>
<feature type="transmembrane region" description="Helical" evidence="6">
    <location>
        <begin position="368"/>
        <end position="389"/>
    </location>
</feature>
<dbReference type="PANTHER" id="PTHR14255">
    <property type="entry name" value="CEREBLON"/>
    <property type="match status" value="1"/>
</dbReference>
<dbReference type="PANTHER" id="PTHR14255:SF3">
    <property type="entry name" value="SULFITE EXPORTER TAUE_SAFE FAMILY PROTEIN 5-RELATED"/>
    <property type="match status" value="1"/>
</dbReference>
<evidence type="ECO:0000313" key="9">
    <source>
        <dbReference type="EMBL" id="KAL2473455.1"/>
    </source>
</evidence>
<feature type="chain" id="PRO_5044723437" evidence="7">
    <location>
        <begin position="24"/>
        <end position="441"/>
    </location>
</feature>
<proteinExistence type="inferred from homology"/>
<evidence type="ECO:0000256" key="5">
    <source>
        <dbReference type="ARBA" id="ARBA00023136"/>
    </source>
</evidence>
<keyword evidence="10" id="KW-1185">Reference proteome</keyword>
<organism evidence="8 10">
    <name type="scientific">Forsythia ovata</name>
    <dbReference type="NCBI Taxonomy" id="205694"/>
    <lineage>
        <taxon>Eukaryota</taxon>
        <taxon>Viridiplantae</taxon>
        <taxon>Streptophyta</taxon>
        <taxon>Embryophyta</taxon>
        <taxon>Tracheophyta</taxon>
        <taxon>Spermatophyta</taxon>
        <taxon>Magnoliopsida</taxon>
        <taxon>eudicotyledons</taxon>
        <taxon>Gunneridae</taxon>
        <taxon>Pentapetalae</taxon>
        <taxon>asterids</taxon>
        <taxon>lamiids</taxon>
        <taxon>Lamiales</taxon>
        <taxon>Oleaceae</taxon>
        <taxon>Forsythieae</taxon>
        <taxon>Forsythia</taxon>
    </lineage>
</organism>
<dbReference type="EMBL" id="JBFOLJ010000015">
    <property type="protein sequence ID" value="KAL2473367.1"/>
    <property type="molecule type" value="Genomic_DNA"/>
</dbReference>
<evidence type="ECO:0000256" key="3">
    <source>
        <dbReference type="ARBA" id="ARBA00022692"/>
    </source>
</evidence>
<protein>
    <submittedName>
        <fullName evidence="8">Sulfite exporter TauE/SafE family protein</fullName>
    </submittedName>
</protein>
<dbReference type="Proteomes" id="UP001604277">
    <property type="component" value="Unassembled WGS sequence"/>
</dbReference>
<evidence type="ECO:0000256" key="1">
    <source>
        <dbReference type="ARBA" id="ARBA00004141"/>
    </source>
</evidence>
<comment type="similarity">
    <text evidence="2">Belongs to the 4-toluene sulfonate uptake permease (TSUP) (TC 2.A.102) family.</text>
</comment>
<evidence type="ECO:0000256" key="2">
    <source>
        <dbReference type="ARBA" id="ARBA00009142"/>
    </source>
</evidence>
<feature type="transmembrane region" description="Helical" evidence="6">
    <location>
        <begin position="401"/>
        <end position="423"/>
    </location>
</feature>
<evidence type="ECO:0000256" key="6">
    <source>
        <dbReference type="SAM" id="Phobius"/>
    </source>
</evidence>
<evidence type="ECO:0000256" key="7">
    <source>
        <dbReference type="SAM" id="SignalP"/>
    </source>
</evidence>
<comment type="caution">
    <text evidence="8">The sequence shown here is derived from an EMBL/GenBank/DDBJ whole genome shotgun (WGS) entry which is preliminary data.</text>
</comment>
<keyword evidence="7" id="KW-0732">Signal</keyword>
<evidence type="ECO:0000313" key="10">
    <source>
        <dbReference type="Proteomes" id="UP001604277"/>
    </source>
</evidence>